<comment type="function">
    <text evidence="1">May be involved in a process influencing telomere capping.</text>
</comment>
<comment type="subcellular location">
    <subcellularLocation>
        <location evidence="3">Cytoplasm</location>
    </subcellularLocation>
    <subcellularLocation>
        <location evidence="2">Nucleus</location>
    </subcellularLocation>
</comment>
<keyword evidence="6" id="KW-0963">Cytoplasm</keyword>
<organism evidence="9 10">
    <name type="scientific">Mycena alexandri</name>
    <dbReference type="NCBI Taxonomy" id="1745969"/>
    <lineage>
        <taxon>Eukaryota</taxon>
        <taxon>Fungi</taxon>
        <taxon>Dikarya</taxon>
        <taxon>Basidiomycota</taxon>
        <taxon>Agaricomycotina</taxon>
        <taxon>Agaricomycetes</taxon>
        <taxon>Agaricomycetidae</taxon>
        <taxon>Agaricales</taxon>
        <taxon>Marasmiineae</taxon>
        <taxon>Mycenaceae</taxon>
        <taxon>Mycena</taxon>
    </lineage>
</organism>
<dbReference type="EMBL" id="JARJCM010000183">
    <property type="protein sequence ID" value="KAJ7023742.1"/>
    <property type="molecule type" value="Genomic_DNA"/>
</dbReference>
<dbReference type="InterPro" id="IPR028094">
    <property type="entry name" value="RTC4_C"/>
</dbReference>
<dbReference type="GO" id="GO:0005634">
    <property type="term" value="C:nucleus"/>
    <property type="evidence" value="ECO:0007669"/>
    <property type="project" value="UniProtKB-SubCell"/>
</dbReference>
<dbReference type="PANTHER" id="PTHR41391">
    <property type="entry name" value="RESTRICTION OF TELOMERE CAPPING PROTEIN 4"/>
    <property type="match status" value="1"/>
</dbReference>
<accession>A0AAD6SE80</accession>
<dbReference type="InterPro" id="IPR039024">
    <property type="entry name" value="RTC4"/>
</dbReference>
<proteinExistence type="inferred from homology"/>
<keyword evidence="7" id="KW-0539">Nucleus</keyword>
<dbReference type="Pfam" id="PF14474">
    <property type="entry name" value="RTC4"/>
    <property type="match status" value="1"/>
</dbReference>
<evidence type="ECO:0000256" key="3">
    <source>
        <dbReference type="ARBA" id="ARBA00004496"/>
    </source>
</evidence>
<keyword evidence="10" id="KW-1185">Reference proteome</keyword>
<sequence length="224" mass="24923">VDESPLCPFCDEVLPTEPTETLLEMLETARLNSVPEARPGNTLGRRLTVYVAGPVCVRHKFEKSVLPMAITQGWPTHLDLVDLEQRIKEKKDIFDALINDPGWPEQGPRYNNLFWLDAVLAVQSGQGGFAGNILNFHKVQPGYYGELGTHCIDKTFHRMLNILDACITPLTIPQFVHSVLIPEAGVQLIMEDLGVGTTRSHAMQVMWASASYGASMFPDDDDDF</sequence>
<dbReference type="AlphaFoldDB" id="A0AAD6SE80"/>
<dbReference type="GO" id="GO:0005737">
    <property type="term" value="C:cytoplasm"/>
    <property type="evidence" value="ECO:0007669"/>
    <property type="project" value="UniProtKB-SubCell"/>
</dbReference>
<evidence type="ECO:0000256" key="2">
    <source>
        <dbReference type="ARBA" id="ARBA00004123"/>
    </source>
</evidence>
<evidence type="ECO:0000256" key="6">
    <source>
        <dbReference type="ARBA" id="ARBA00022490"/>
    </source>
</evidence>
<evidence type="ECO:0000256" key="5">
    <source>
        <dbReference type="ARBA" id="ARBA00015162"/>
    </source>
</evidence>
<comment type="caution">
    <text evidence="9">The sequence shown here is derived from an EMBL/GenBank/DDBJ whole genome shotgun (WGS) entry which is preliminary data.</text>
</comment>
<evidence type="ECO:0000313" key="9">
    <source>
        <dbReference type="EMBL" id="KAJ7023742.1"/>
    </source>
</evidence>
<gene>
    <name evidence="9" type="ORF">C8F04DRAFT_969871</name>
</gene>
<dbReference type="PANTHER" id="PTHR41391:SF1">
    <property type="entry name" value="RESTRICTION OF TELOMERE CAPPING PROTEIN 4"/>
    <property type="match status" value="1"/>
</dbReference>
<protein>
    <recommendedName>
        <fullName evidence="5">Restriction of telomere capping protein 4</fullName>
    </recommendedName>
</protein>
<reference evidence="9" key="1">
    <citation type="submission" date="2023-03" db="EMBL/GenBank/DDBJ databases">
        <title>Massive genome expansion in bonnet fungi (Mycena s.s.) driven by repeated elements and novel gene families across ecological guilds.</title>
        <authorList>
            <consortium name="Lawrence Berkeley National Laboratory"/>
            <person name="Harder C.B."/>
            <person name="Miyauchi S."/>
            <person name="Viragh M."/>
            <person name="Kuo A."/>
            <person name="Thoen E."/>
            <person name="Andreopoulos B."/>
            <person name="Lu D."/>
            <person name="Skrede I."/>
            <person name="Drula E."/>
            <person name="Henrissat B."/>
            <person name="Morin E."/>
            <person name="Kohler A."/>
            <person name="Barry K."/>
            <person name="LaButti K."/>
            <person name="Morin E."/>
            <person name="Salamov A."/>
            <person name="Lipzen A."/>
            <person name="Mereny Z."/>
            <person name="Hegedus B."/>
            <person name="Baldrian P."/>
            <person name="Stursova M."/>
            <person name="Weitz H."/>
            <person name="Taylor A."/>
            <person name="Grigoriev I.V."/>
            <person name="Nagy L.G."/>
            <person name="Martin F."/>
            <person name="Kauserud H."/>
        </authorList>
    </citation>
    <scope>NUCLEOTIDE SEQUENCE</scope>
    <source>
        <strain evidence="9">CBHHK200</strain>
    </source>
</reference>
<evidence type="ECO:0000313" key="10">
    <source>
        <dbReference type="Proteomes" id="UP001218188"/>
    </source>
</evidence>
<feature type="non-terminal residue" evidence="9">
    <location>
        <position position="1"/>
    </location>
</feature>
<name>A0AAD6SE80_9AGAR</name>
<evidence type="ECO:0000256" key="7">
    <source>
        <dbReference type="ARBA" id="ARBA00023242"/>
    </source>
</evidence>
<dbReference type="SMART" id="SM01312">
    <property type="entry name" value="RTC4"/>
    <property type="match status" value="1"/>
</dbReference>
<evidence type="ECO:0000256" key="1">
    <source>
        <dbReference type="ARBA" id="ARBA00002738"/>
    </source>
</evidence>
<feature type="domain" description="Restriction of telomere capping protein 4 C-terminal" evidence="8">
    <location>
        <begin position="97"/>
        <end position="219"/>
    </location>
</feature>
<evidence type="ECO:0000259" key="8">
    <source>
        <dbReference type="SMART" id="SM01312"/>
    </source>
</evidence>
<dbReference type="Proteomes" id="UP001218188">
    <property type="component" value="Unassembled WGS sequence"/>
</dbReference>
<evidence type="ECO:0000256" key="4">
    <source>
        <dbReference type="ARBA" id="ARBA00009461"/>
    </source>
</evidence>
<comment type="similarity">
    <text evidence="4">Belongs to the RTC4 family.</text>
</comment>